<dbReference type="EMBL" id="JPXS01000068">
    <property type="protein sequence ID" value="KGQ29636.1"/>
    <property type="molecule type" value="Genomic_DNA"/>
</dbReference>
<sequence>MQQTKQKMMLQGFKDAFPVMLGFIPFGFVLGAQAAAQHMKVWQVPFMTGVNFAGGSEFAAVGLWASPPPLLLIAMATLLINCRHILMSAALTPYLKGISLPKSLLVLFFMCDECWALALNHIKQNALRQLNLRYYFCMALSLYSTWIISTAVGAWLGPVLGDIKQYGFDMAFVAVFLVLLKGMWAGFRAAIAWLVSLLVAALSYKFIDGAWYVLLGTISGLMVAWWLEKHK</sequence>
<dbReference type="PANTHER" id="PTHR34979:SF1">
    <property type="entry name" value="INNER MEMBRANE PROTEIN YGAZ"/>
    <property type="match status" value="1"/>
</dbReference>
<dbReference type="GO" id="GO:0005886">
    <property type="term" value="C:plasma membrane"/>
    <property type="evidence" value="ECO:0007669"/>
    <property type="project" value="UniProtKB-SubCell"/>
</dbReference>
<proteinExistence type="inferred from homology"/>
<dbReference type="AlphaFoldDB" id="A0A0A2XB85"/>
<evidence type="ECO:0000256" key="3">
    <source>
        <dbReference type="ARBA" id="ARBA00022448"/>
    </source>
</evidence>
<protein>
    <submittedName>
        <fullName evidence="10">AzlC family ABC transporter permease</fullName>
    </submittedName>
    <submittedName>
        <fullName evidence="9">Branched-chain amino acid ABC transporter permease</fullName>
    </submittedName>
</protein>
<evidence type="ECO:0000256" key="5">
    <source>
        <dbReference type="ARBA" id="ARBA00022692"/>
    </source>
</evidence>
<feature type="transmembrane region" description="Helical" evidence="8">
    <location>
        <begin position="134"/>
        <end position="157"/>
    </location>
</feature>
<dbReference type="Pfam" id="PF03591">
    <property type="entry name" value="AzlC"/>
    <property type="match status" value="1"/>
</dbReference>
<keyword evidence="6 8" id="KW-1133">Transmembrane helix</keyword>
<dbReference type="EMBL" id="CP126975">
    <property type="protein sequence ID" value="WIM79021.1"/>
    <property type="molecule type" value="Genomic_DNA"/>
</dbReference>
<dbReference type="InterPro" id="IPR011606">
    <property type="entry name" value="Brnchd-chn_aa_trnsp_permease"/>
</dbReference>
<evidence type="ECO:0000313" key="11">
    <source>
        <dbReference type="Proteomes" id="UP000030526"/>
    </source>
</evidence>
<name>A0A0A2XB85_9PAST</name>
<dbReference type="GO" id="GO:1903785">
    <property type="term" value="P:L-valine transmembrane transport"/>
    <property type="evidence" value="ECO:0007669"/>
    <property type="project" value="TreeGrafter"/>
</dbReference>
<comment type="subcellular location">
    <subcellularLocation>
        <location evidence="1">Cell membrane</location>
        <topology evidence="1">Multi-pass membrane protein</topology>
    </subcellularLocation>
</comment>
<keyword evidence="5 8" id="KW-0812">Transmembrane</keyword>
<gene>
    <name evidence="9" type="ORF">JP32_10870</name>
    <name evidence="10" type="ORF">QP018_09610</name>
</gene>
<dbReference type="Proteomes" id="UP000030526">
    <property type="component" value="Unassembled WGS sequence"/>
</dbReference>
<evidence type="ECO:0000313" key="10">
    <source>
        <dbReference type="EMBL" id="WIM79021.1"/>
    </source>
</evidence>
<organism evidence="9 11">
    <name type="scientific">Gallibacterium anatis</name>
    <dbReference type="NCBI Taxonomy" id="750"/>
    <lineage>
        <taxon>Bacteria</taxon>
        <taxon>Pseudomonadati</taxon>
        <taxon>Pseudomonadota</taxon>
        <taxon>Gammaproteobacteria</taxon>
        <taxon>Pasteurellales</taxon>
        <taxon>Pasteurellaceae</taxon>
        <taxon>Gallibacterium</taxon>
    </lineage>
</organism>
<dbReference type="RefSeq" id="WP_230586454.1">
    <property type="nucleotide sequence ID" value="NZ_CP126975.1"/>
</dbReference>
<evidence type="ECO:0000256" key="4">
    <source>
        <dbReference type="ARBA" id="ARBA00022475"/>
    </source>
</evidence>
<evidence type="ECO:0000256" key="7">
    <source>
        <dbReference type="ARBA" id="ARBA00023136"/>
    </source>
</evidence>
<reference evidence="9 11" key="1">
    <citation type="submission" date="2014-08" db="EMBL/GenBank/DDBJ databases">
        <title>Chaperone-usher fimbriae in a diverse selection of Gallibacterium genomes.</title>
        <authorList>
            <person name="Kudirkiene E."/>
            <person name="Bager R.J."/>
            <person name="Johnson T.J."/>
            <person name="Bojesen A.M."/>
        </authorList>
    </citation>
    <scope>NUCLEOTIDE SEQUENCE [LARGE SCALE GENOMIC DNA]</scope>
    <source>
        <strain evidence="9 11">20558/3kl.</strain>
    </source>
</reference>
<evidence type="ECO:0000256" key="2">
    <source>
        <dbReference type="ARBA" id="ARBA00010735"/>
    </source>
</evidence>
<dbReference type="PANTHER" id="PTHR34979">
    <property type="entry name" value="INNER MEMBRANE PROTEIN YGAZ"/>
    <property type="match status" value="1"/>
</dbReference>
<dbReference type="Proteomes" id="UP001226750">
    <property type="component" value="Chromosome"/>
</dbReference>
<feature type="transmembrane region" description="Helical" evidence="8">
    <location>
        <begin position="187"/>
        <end position="204"/>
    </location>
</feature>
<keyword evidence="12" id="KW-1185">Reference proteome</keyword>
<evidence type="ECO:0000313" key="9">
    <source>
        <dbReference type="EMBL" id="KGQ29636.1"/>
    </source>
</evidence>
<evidence type="ECO:0000313" key="12">
    <source>
        <dbReference type="Proteomes" id="UP001226750"/>
    </source>
</evidence>
<keyword evidence="3" id="KW-0813">Transport</keyword>
<keyword evidence="4" id="KW-1003">Cell membrane</keyword>
<reference evidence="10 12" key="2">
    <citation type="submission" date="2023-06" db="EMBL/GenBank/DDBJ databases">
        <title>Complete Genome Sequence of Gallibacterium anatis Strain BJF12, Isolated from a chicken with diarrhea.</title>
        <authorList>
            <person name="Guo F."/>
            <person name="Bu W."/>
            <person name="Xu F."/>
            <person name="Wen T."/>
        </authorList>
    </citation>
    <scope>NUCLEOTIDE SEQUENCE [LARGE SCALE GENOMIC DNA]</scope>
    <source>
        <strain evidence="10 12">BJF12</strain>
    </source>
</reference>
<evidence type="ECO:0000256" key="8">
    <source>
        <dbReference type="SAM" id="Phobius"/>
    </source>
</evidence>
<evidence type="ECO:0000256" key="1">
    <source>
        <dbReference type="ARBA" id="ARBA00004651"/>
    </source>
</evidence>
<evidence type="ECO:0000256" key="6">
    <source>
        <dbReference type="ARBA" id="ARBA00022989"/>
    </source>
</evidence>
<accession>A0A0A2XB85</accession>
<feature type="transmembrane region" description="Helical" evidence="8">
    <location>
        <begin position="210"/>
        <end position="227"/>
    </location>
</feature>
<comment type="similarity">
    <text evidence="2">Belongs to the AzlC family.</text>
</comment>
<keyword evidence="7 8" id="KW-0472">Membrane</keyword>